<feature type="chain" id="PRO_5013092060" description="DUF4349 domain-containing protein" evidence="2">
    <location>
        <begin position="17"/>
        <end position="298"/>
    </location>
</feature>
<sequence>MRIPIRYLVIPAFALAACGNNKSAYYHENAAPAAEKNAGDYVATADSTNFSNEMSRLTSASRKRIRTADVRCRVTDVFRASTRMEQVVSSVQGIVVESTLKNEYAKQYDLPYTSDSLRRMQLYTPTANLTLRVPVASLDSVVNTLTAMAAFIDHRALTDQDYTLAYLANALKNKKAGHSAGTITTNKNTTTLDVAKYEDQQEETKIDRSISNLKLLDDVAYATFTVELFQSQAASVETVINPHYVSRAGFGAELRTAVAGGANMLRDLLLFFVNIWPLMIMAVLGWWGYRRYRKMLIK</sequence>
<dbReference type="InterPro" id="IPR025645">
    <property type="entry name" value="DUF4349"/>
</dbReference>
<dbReference type="STRING" id="634771.SAMN04488128_1011598"/>
<feature type="transmembrane region" description="Helical" evidence="1">
    <location>
        <begin position="268"/>
        <end position="289"/>
    </location>
</feature>
<dbReference type="RefSeq" id="WP_159455934.1">
    <property type="nucleotide sequence ID" value="NZ_FUWZ01000001.1"/>
</dbReference>
<dbReference type="AlphaFoldDB" id="A0A1T4NI90"/>
<evidence type="ECO:0000313" key="4">
    <source>
        <dbReference type="EMBL" id="SJZ78835.1"/>
    </source>
</evidence>
<feature type="signal peptide" evidence="2">
    <location>
        <begin position="1"/>
        <end position="16"/>
    </location>
</feature>
<name>A0A1T4NI90_9BACT</name>
<proteinExistence type="predicted"/>
<keyword evidence="1" id="KW-1133">Transmembrane helix</keyword>
<protein>
    <recommendedName>
        <fullName evidence="3">DUF4349 domain-containing protein</fullName>
    </recommendedName>
</protein>
<gene>
    <name evidence="4" type="ORF">SAMN04488128_1011598</name>
</gene>
<keyword evidence="5" id="KW-1185">Reference proteome</keyword>
<dbReference type="PROSITE" id="PS51257">
    <property type="entry name" value="PROKAR_LIPOPROTEIN"/>
    <property type="match status" value="1"/>
</dbReference>
<feature type="domain" description="DUF4349" evidence="3">
    <location>
        <begin position="62"/>
        <end position="290"/>
    </location>
</feature>
<accession>A0A1T4NI90</accession>
<dbReference type="Proteomes" id="UP000190367">
    <property type="component" value="Unassembled WGS sequence"/>
</dbReference>
<evidence type="ECO:0000259" key="3">
    <source>
        <dbReference type="Pfam" id="PF14257"/>
    </source>
</evidence>
<keyword evidence="1" id="KW-0812">Transmembrane</keyword>
<reference evidence="5" key="1">
    <citation type="submission" date="2017-02" db="EMBL/GenBank/DDBJ databases">
        <authorList>
            <person name="Varghese N."/>
            <person name="Submissions S."/>
        </authorList>
    </citation>
    <scope>NUCLEOTIDE SEQUENCE [LARGE SCALE GENOMIC DNA]</scope>
    <source>
        <strain evidence="5">DSM 22224</strain>
    </source>
</reference>
<dbReference type="OrthoDB" id="658163at2"/>
<dbReference type="EMBL" id="FUWZ01000001">
    <property type="protein sequence ID" value="SJZ78835.1"/>
    <property type="molecule type" value="Genomic_DNA"/>
</dbReference>
<keyword evidence="1" id="KW-0472">Membrane</keyword>
<evidence type="ECO:0000256" key="2">
    <source>
        <dbReference type="SAM" id="SignalP"/>
    </source>
</evidence>
<evidence type="ECO:0000256" key="1">
    <source>
        <dbReference type="SAM" id="Phobius"/>
    </source>
</evidence>
<dbReference type="Pfam" id="PF14257">
    <property type="entry name" value="DUF4349"/>
    <property type="match status" value="1"/>
</dbReference>
<organism evidence="4 5">
    <name type="scientific">Chitinophaga eiseniae</name>
    <dbReference type="NCBI Taxonomy" id="634771"/>
    <lineage>
        <taxon>Bacteria</taxon>
        <taxon>Pseudomonadati</taxon>
        <taxon>Bacteroidota</taxon>
        <taxon>Chitinophagia</taxon>
        <taxon>Chitinophagales</taxon>
        <taxon>Chitinophagaceae</taxon>
        <taxon>Chitinophaga</taxon>
    </lineage>
</organism>
<evidence type="ECO:0000313" key="5">
    <source>
        <dbReference type="Proteomes" id="UP000190367"/>
    </source>
</evidence>
<keyword evidence="2" id="KW-0732">Signal</keyword>